<name>A0A232M3G7_9EURO</name>
<comment type="caution">
    <text evidence="4">The sequence shown here is derived from an EMBL/GenBank/DDBJ whole genome shotgun (WGS) entry which is preliminary data.</text>
</comment>
<gene>
    <name evidence="4" type="ORF">Egran_01278</name>
</gene>
<feature type="signal peptide" evidence="3">
    <location>
        <begin position="1"/>
        <end position="19"/>
    </location>
</feature>
<evidence type="ECO:0000256" key="3">
    <source>
        <dbReference type="SAM" id="SignalP"/>
    </source>
</evidence>
<evidence type="ECO:0000256" key="1">
    <source>
        <dbReference type="SAM" id="MobiDB-lite"/>
    </source>
</evidence>
<proteinExistence type="predicted"/>
<sequence>MLETLFVVILLQDASFAGAIDRTIGPYYDEVFQNLTIFCNIINPESFSYENCTGAIDCVYGNISPSFSQALSIGGSISGLLPTILVLIGSPPLELIQTALLSPHRALATCCFTIGLPVTLFRQLRPLHQQLAHSNPLEPRVREWTFNLSSLSPGNRKKHLFFKIVADMLVLALAAIMIWQNYGVNSYVMIPWRCNSTWLVLAWPVACMAWLLIAVSMMLILKESITIHNAEDSTITYSIWRFMTLPYTLDMKPNSKKQPPELPKTTKDARSPEGSTTETIQVATCSVDIIEIAGKGVERVPISRTETFVSYGEHCITVKVVMPTNLGFRSWRTLEAFIEVMAVGIYLYATFILMSLVFFTAQRAIVFAIQMSICLSFVRIIGLLF</sequence>
<feature type="transmembrane region" description="Helical" evidence="2">
    <location>
        <begin position="200"/>
        <end position="221"/>
    </location>
</feature>
<keyword evidence="2" id="KW-0472">Membrane</keyword>
<dbReference type="AlphaFoldDB" id="A0A232M3G7"/>
<feature type="transmembrane region" description="Helical" evidence="2">
    <location>
        <begin position="336"/>
        <end position="359"/>
    </location>
</feature>
<dbReference type="Proteomes" id="UP000243515">
    <property type="component" value="Unassembled WGS sequence"/>
</dbReference>
<dbReference type="EMBL" id="NPHW01002678">
    <property type="protein sequence ID" value="OXV10961.1"/>
    <property type="molecule type" value="Genomic_DNA"/>
</dbReference>
<feature type="region of interest" description="Disordered" evidence="1">
    <location>
        <begin position="251"/>
        <end position="278"/>
    </location>
</feature>
<keyword evidence="2" id="KW-1133">Transmembrane helix</keyword>
<keyword evidence="2" id="KW-0812">Transmembrane</keyword>
<feature type="transmembrane region" description="Helical" evidence="2">
    <location>
        <begin position="365"/>
        <end position="384"/>
    </location>
</feature>
<dbReference type="OrthoDB" id="5409995at2759"/>
<evidence type="ECO:0000313" key="4">
    <source>
        <dbReference type="EMBL" id="OXV10961.1"/>
    </source>
</evidence>
<reference evidence="4 5" key="1">
    <citation type="journal article" date="2015" name="Environ. Microbiol.">
        <title>Metagenome sequence of Elaphomyces granulatus from sporocarp tissue reveals Ascomycota ectomycorrhizal fingerprints of genome expansion and a Proteobacteria-rich microbiome.</title>
        <authorList>
            <person name="Quandt C.A."/>
            <person name="Kohler A."/>
            <person name="Hesse C.N."/>
            <person name="Sharpton T.J."/>
            <person name="Martin F."/>
            <person name="Spatafora J.W."/>
        </authorList>
    </citation>
    <scope>NUCLEOTIDE SEQUENCE [LARGE SCALE GENOMIC DNA]</scope>
    <source>
        <strain evidence="4 5">OSC145934</strain>
    </source>
</reference>
<organism evidence="4 5">
    <name type="scientific">Elaphomyces granulatus</name>
    <dbReference type="NCBI Taxonomy" id="519963"/>
    <lineage>
        <taxon>Eukaryota</taxon>
        <taxon>Fungi</taxon>
        <taxon>Dikarya</taxon>
        <taxon>Ascomycota</taxon>
        <taxon>Pezizomycotina</taxon>
        <taxon>Eurotiomycetes</taxon>
        <taxon>Eurotiomycetidae</taxon>
        <taxon>Eurotiales</taxon>
        <taxon>Elaphomycetaceae</taxon>
        <taxon>Elaphomyces</taxon>
    </lineage>
</organism>
<evidence type="ECO:0000313" key="5">
    <source>
        <dbReference type="Proteomes" id="UP000243515"/>
    </source>
</evidence>
<keyword evidence="3" id="KW-0732">Signal</keyword>
<accession>A0A232M3G7</accession>
<keyword evidence="5" id="KW-1185">Reference proteome</keyword>
<feature type="chain" id="PRO_5012150035" evidence="3">
    <location>
        <begin position="20"/>
        <end position="385"/>
    </location>
</feature>
<evidence type="ECO:0000256" key="2">
    <source>
        <dbReference type="SAM" id="Phobius"/>
    </source>
</evidence>
<protein>
    <submittedName>
        <fullName evidence="4">Uncharacterized protein</fullName>
    </submittedName>
</protein>
<feature type="transmembrane region" description="Helical" evidence="2">
    <location>
        <begin position="160"/>
        <end position="180"/>
    </location>
</feature>